<dbReference type="Proteomes" id="UP000676565">
    <property type="component" value="Unassembled WGS sequence"/>
</dbReference>
<organism evidence="4 5">
    <name type="scientific">Gemmata palustris</name>
    <dbReference type="NCBI Taxonomy" id="2822762"/>
    <lineage>
        <taxon>Bacteria</taxon>
        <taxon>Pseudomonadati</taxon>
        <taxon>Planctomycetota</taxon>
        <taxon>Planctomycetia</taxon>
        <taxon>Gemmatales</taxon>
        <taxon>Gemmataceae</taxon>
        <taxon>Gemmata</taxon>
    </lineage>
</organism>
<dbReference type="SMART" id="SM00448">
    <property type="entry name" value="REC"/>
    <property type="match status" value="1"/>
</dbReference>
<evidence type="ECO:0000313" key="4">
    <source>
        <dbReference type="EMBL" id="MBP3958578.1"/>
    </source>
</evidence>
<comment type="caution">
    <text evidence="4">The sequence shown here is derived from an EMBL/GenBank/DDBJ whole genome shotgun (WGS) entry which is preliminary data.</text>
</comment>
<name>A0ABS5BY41_9BACT</name>
<evidence type="ECO:0000256" key="2">
    <source>
        <dbReference type="PROSITE-ProRule" id="PRU00169"/>
    </source>
</evidence>
<keyword evidence="1 2" id="KW-0597">Phosphoprotein</keyword>
<dbReference type="PANTHER" id="PTHR44591">
    <property type="entry name" value="STRESS RESPONSE REGULATOR PROTEIN 1"/>
    <property type="match status" value="1"/>
</dbReference>
<feature type="domain" description="Response regulatory" evidence="3">
    <location>
        <begin position="16"/>
        <end position="131"/>
    </location>
</feature>
<proteinExistence type="predicted"/>
<feature type="modified residue" description="4-aspartylphosphate" evidence="2">
    <location>
        <position position="66"/>
    </location>
</feature>
<keyword evidence="5" id="KW-1185">Reference proteome</keyword>
<reference evidence="4 5" key="1">
    <citation type="submission" date="2021-04" db="EMBL/GenBank/DDBJ databases">
        <authorList>
            <person name="Ivanova A."/>
        </authorList>
    </citation>
    <scope>NUCLEOTIDE SEQUENCE [LARGE SCALE GENOMIC DNA]</scope>
    <source>
        <strain evidence="4 5">G18</strain>
    </source>
</reference>
<gene>
    <name evidence="4" type="ORF">J8F10_25290</name>
</gene>
<accession>A0ABS5BY41</accession>
<protein>
    <submittedName>
        <fullName evidence="4">Response regulator</fullName>
    </submittedName>
</protein>
<dbReference type="InterPro" id="IPR001789">
    <property type="entry name" value="Sig_transdc_resp-reg_receiver"/>
</dbReference>
<dbReference type="Pfam" id="PF00072">
    <property type="entry name" value="Response_reg"/>
    <property type="match status" value="1"/>
</dbReference>
<dbReference type="EMBL" id="JAGKQQ010000001">
    <property type="protein sequence ID" value="MBP3958578.1"/>
    <property type="molecule type" value="Genomic_DNA"/>
</dbReference>
<dbReference type="PANTHER" id="PTHR44591:SF3">
    <property type="entry name" value="RESPONSE REGULATORY DOMAIN-CONTAINING PROTEIN"/>
    <property type="match status" value="1"/>
</dbReference>
<dbReference type="PROSITE" id="PS50110">
    <property type="entry name" value="RESPONSE_REGULATORY"/>
    <property type="match status" value="1"/>
</dbReference>
<evidence type="ECO:0000313" key="5">
    <source>
        <dbReference type="Proteomes" id="UP000676565"/>
    </source>
</evidence>
<dbReference type="InterPro" id="IPR011006">
    <property type="entry name" value="CheY-like_superfamily"/>
</dbReference>
<dbReference type="RefSeq" id="WP_210658691.1">
    <property type="nucleotide sequence ID" value="NZ_JAGKQQ010000001.1"/>
</dbReference>
<sequence length="137" mass="15355">MIAERTCPSTATASRRILIVEDLEDSRESLQELLQEALHVEVDTAADGVRGLELLTERPYALVVTDLRMPKASGMRVLREVQDRALSCAVVVITGHGSVREAVEAMRLGAYDFLQKPIDPQQFVLLVDRVLRDRVRE</sequence>
<dbReference type="SUPFAM" id="SSF52172">
    <property type="entry name" value="CheY-like"/>
    <property type="match status" value="1"/>
</dbReference>
<evidence type="ECO:0000256" key="1">
    <source>
        <dbReference type="ARBA" id="ARBA00022553"/>
    </source>
</evidence>
<evidence type="ECO:0000259" key="3">
    <source>
        <dbReference type="PROSITE" id="PS50110"/>
    </source>
</evidence>
<dbReference type="InterPro" id="IPR050595">
    <property type="entry name" value="Bact_response_regulator"/>
</dbReference>
<dbReference type="Gene3D" id="3.40.50.2300">
    <property type="match status" value="1"/>
</dbReference>